<dbReference type="SMART" id="SM00220">
    <property type="entry name" value="S_TKc"/>
    <property type="match status" value="1"/>
</dbReference>
<dbReference type="GO" id="GO:0016301">
    <property type="term" value="F:kinase activity"/>
    <property type="evidence" value="ECO:0007669"/>
    <property type="project" value="UniProtKB-KW"/>
</dbReference>
<dbReference type="PROSITE" id="PS00108">
    <property type="entry name" value="PROTEIN_KINASE_ST"/>
    <property type="match status" value="1"/>
</dbReference>
<reference evidence="7 8" key="1">
    <citation type="submission" date="2022-11" db="EMBL/GenBank/DDBJ databases">
        <title>Minimal conservation of predation-associated metabolite biosynthetic gene clusters underscores biosynthetic potential of Myxococcota including descriptions for ten novel species: Archangium lansinium sp. nov., Myxococcus landrumus sp. nov., Nannocystis bai.</title>
        <authorList>
            <person name="Ahearne A."/>
            <person name="Stevens C."/>
            <person name="Dowd S."/>
        </authorList>
    </citation>
    <scope>NUCLEOTIDE SEQUENCE [LARGE SCALE GENOMIC DNA]</scope>
    <source>
        <strain evidence="7 8">RJM3</strain>
    </source>
</reference>
<keyword evidence="8" id="KW-1185">Reference proteome</keyword>
<name>A0ABT5EET6_9BACT</name>
<keyword evidence="2" id="KW-0547">Nucleotide-binding</keyword>
<keyword evidence="1" id="KW-0808">Transferase</keyword>
<keyword evidence="3 7" id="KW-0418">Kinase</keyword>
<feature type="domain" description="Protein kinase" evidence="6">
    <location>
        <begin position="19"/>
        <end position="288"/>
    </location>
</feature>
<evidence type="ECO:0000256" key="5">
    <source>
        <dbReference type="SAM" id="MobiDB-lite"/>
    </source>
</evidence>
<dbReference type="RefSeq" id="WP_271915470.1">
    <property type="nucleotide sequence ID" value="NZ_JAQNDO010000001.1"/>
</dbReference>
<dbReference type="InterPro" id="IPR000719">
    <property type="entry name" value="Prot_kinase_dom"/>
</dbReference>
<dbReference type="Gene3D" id="3.30.200.20">
    <property type="entry name" value="Phosphorylase Kinase, domain 1"/>
    <property type="match status" value="1"/>
</dbReference>
<dbReference type="Pfam" id="PF00069">
    <property type="entry name" value="Pkinase"/>
    <property type="match status" value="1"/>
</dbReference>
<evidence type="ECO:0000256" key="1">
    <source>
        <dbReference type="ARBA" id="ARBA00022679"/>
    </source>
</evidence>
<dbReference type="PANTHER" id="PTHR43289">
    <property type="entry name" value="MITOGEN-ACTIVATED PROTEIN KINASE KINASE KINASE 20-RELATED"/>
    <property type="match status" value="1"/>
</dbReference>
<accession>A0ABT5EET6</accession>
<dbReference type="SUPFAM" id="SSF56112">
    <property type="entry name" value="Protein kinase-like (PK-like)"/>
    <property type="match status" value="1"/>
</dbReference>
<dbReference type="CDD" id="cd14014">
    <property type="entry name" value="STKc_PknB_like"/>
    <property type="match status" value="1"/>
</dbReference>
<comment type="caution">
    <text evidence="7">The sequence shown here is derived from an EMBL/GenBank/DDBJ whole genome shotgun (WGS) entry which is preliminary data.</text>
</comment>
<feature type="compositionally biased region" description="Basic and acidic residues" evidence="5">
    <location>
        <begin position="305"/>
        <end position="316"/>
    </location>
</feature>
<proteinExistence type="predicted"/>
<feature type="region of interest" description="Disordered" evidence="5">
    <location>
        <begin position="291"/>
        <end position="345"/>
    </location>
</feature>
<evidence type="ECO:0000256" key="4">
    <source>
        <dbReference type="ARBA" id="ARBA00022840"/>
    </source>
</evidence>
<keyword evidence="4" id="KW-0067">ATP-binding</keyword>
<evidence type="ECO:0000259" key="6">
    <source>
        <dbReference type="PROSITE" id="PS50011"/>
    </source>
</evidence>
<organism evidence="7 8">
    <name type="scientific">Polyangium mundeleinium</name>
    <dbReference type="NCBI Taxonomy" id="2995306"/>
    <lineage>
        <taxon>Bacteria</taxon>
        <taxon>Pseudomonadati</taxon>
        <taxon>Myxococcota</taxon>
        <taxon>Polyangia</taxon>
        <taxon>Polyangiales</taxon>
        <taxon>Polyangiaceae</taxon>
        <taxon>Polyangium</taxon>
    </lineage>
</organism>
<gene>
    <name evidence="7" type="ORF">POL67_03145</name>
</gene>
<dbReference type="PROSITE" id="PS50011">
    <property type="entry name" value="PROTEIN_KINASE_DOM"/>
    <property type="match status" value="1"/>
</dbReference>
<dbReference type="EMBL" id="JAQNDO010000001">
    <property type="protein sequence ID" value="MDC0740326.1"/>
    <property type="molecule type" value="Genomic_DNA"/>
</dbReference>
<dbReference type="Proteomes" id="UP001221411">
    <property type="component" value="Unassembled WGS sequence"/>
</dbReference>
<dbReference type="InterPro" id="IPR008271">
    <property type="entry name" value="Ser/Thr_kinase_AS"/>
</dbReference>
<evidence type="ECO:0000313" key="7">
    <source>
        <dbReference type="EMBL" id="MDC0740326.1"/>
    </source>
</evidence>
<evidence type="ECO:0000256" key="2">
    <source>
        <dbReference type="ARBA" id="ARBA00022741"/>
    </source>
</evidence>
<evidence type="ECO:0000256" key="3">
    <source>
        <dbReference type="ARBA" id="ARBA00022777"/>
    </source>
</evidence>
<dbReference type="Gene3D" id="1.10.510.10">
    <property type="entry name" value="Transferase(Phosphotransferase) domain 1"/>
    <property type="match status" value="1"/>
</dbReference>
<dbReference type="PANTHER" id="PTHR43289:SF6">
    <property type="entry name" value="SERINE_THREONINE-PROTEIN KINASE NEKL-3"/>
    <property type="match status" value="1"/>
</dbReference>
<protein>
    <submittedName>
        <fullName evidence="7">Protein kinase</fullName>
    </submittedName>
</protein>
<dbReference type="InterPro" id="IPR011009">
    <property type="entry name" value="Kinase-like_dom_sf"/>
</dbReference>
<sequence>MRRRRVVMLPENTVFAGRYRIVRRIAAGGMGEVYEARHLETERPSALKVMLPHVAESAALRERFRLEARAAALVESAHVVEVLDAGVDEATESPFLVMELLRGEDLGRRKARLGSLPPEEVATWITQTARGLDALHAASIVHRDLKPSNLFVAERAGEARIKLLDLGVVKRVAETAGSTAAVGTPFYMAPEQLRNGKVGPPTDVYALGMVAYSLLVGREYWADEAKASESTLSFALTTLDGPKEPASARAAQAGISLPAAFDAWFAQATAKEAEDRFPSAGTAAEALARALDVKAESPTRAAPEAPRREASPEAETRPALAPAEPQTRTLSLGGEEKIGPPNPKVLPAKEAAAISQAPADEPSTKGRSLGRKIAAALGIAALAMCGVVLLRQKTEAPTPPPKPAPPVIVAAVECTAATITGPGATTALSDALGKGACARLAVELGVVWKNEPATRLDVNAEIGENATKVTLGIAGKKAEGKGATPIAATNAAIQVLLPALTRPAPSKAHLVAWGVPDEASAFRLERLVRRRAFGFAAQDGVETEALVQTNPTSAVAHTLLACDLRSHADPTRATAAKEKALGRLTDVPKGRASVLEGLLRTYVQPANDDEVGRGVTLLIQSYGELAEDPDFAALYTSCGCIVTDQTLPMTDWLAKRWPTLALPILRCAFPWADEDDARLSRFLGWTSATLPELRGLWVETLLRAGRIEEAREAEAIRRALGVESATPAALARDRALIAFASLDGAAALEAAEEILGEPDPEANHEGATLRIGAMLLSGRVDDALAASKLEAGRQKALGREKQAEALAEEERRIRRLLGREKGETRAEGERGSLEAALALETRGSKQKAEDAYRDCLVQPWNAPFDAIAARVRLAEILRAAGKADEARSLDAVVDKAWAGADPGLRDFVRRMK</sequence>
<evidence type="ECO:0000313" key="8">
    <source>
        <dbReference type="Proteomes" id="UP001221411"/>
    </source>
</evidence>